<dbReference type="InterPro" id="IPR008333">
    <property type="entry name" value="Cbr1-like_FAD-bd_dom"/>
</dbReference>
<dbReference type="InterPro" id="IPR050415">
    <property type="entry name" value="MRET"/>
</dbReference>
<dbReference type="PANTHER" id="PTHR47354:SF5">
    <property type="entry name" value="PROTEIN RFBI"/>
    <property type="match status" value="1"/>
</dbReference>
<dbReference type="RefSeq" id="WP_136359353.1">
    <property type="nucleotide sequence ID" value="NZ_SSNY01000010.1"/>
</dbReference>
<dbReference type="InterPro" id="IPR039261">
    <property type="entry name" value="FNR_nucleotide-bd"/>
</dbReference>
<dbReference type="InterPro" id="IPR001433">
    <property type="entry name" value="OxRdtase_FAD/NAD-bd"/>
</dbReference>
<keyword evidence="3" id="KW-1185">Reference proteome</keyword>
<feature type="domain" description="FAD-binding FR-type" evidence="1">
    <location>
        <begin position="1"/>
        <end position="101"/>
    </location>
</feature>
<proteinExistence type="predicted"/>
<comment type="caution">
    <text evidence="2">The sequence shown here is derived from an EMBL/GenBank/DDBJ whole genome shotgun (WGS) entry which is preliminary data.</text>
</comment>
<dbReference type="SUPFAM" id="SSF63380">
    <property type="entry name" value="Riboflavin synthase domain-like"/>
    <property type="match status" value="1"/>
</dbReference>
<evidence type="ECO:0000259" key="1">
    <source>
        <dbReference type="PROSITE" id="PS51384"/>
    </source>
</evidence>
<dbReference type="PANTHER" id="PTHR47354">
    <property type="entry name" value="NADH OXIDOREDUCTASE HCR"/>
    <property type="match status" value="1"/>
</dbReference>
<dbReference type="InterPro" id="IPR017927">
    <property type="entry name" value="FAD-bd_FR_type"/>
</dbReference>
<accession>A0ABY2Q3T6</accession>
<dbReference type="PROSITE" id="PS51384">
    <property type="entry name" value="FAD_FR"/>
    <property type="match status" value="1"/>
</dbReference>
<evidence type="ECO:0000313" key="3">
    <source>
        <dbReference type="Proteomes" id="UP000306441"/>
    </source>
</evidence>
<dbReference type="CDD" id="cd06196">
    <property type="entry name" value="FNR_like_1"/>
    <property type="match status" value="1"/>
</dbReference>
<dbReference type="Gene3D" id="2.40.30.10">
    <property type="entry name" value="Translation factors"/>
    <property type="match status" value="1"/>
</dbReference>
<gene>
    <name evidence="2" type="ORF">E6C48_16940</name>
</gene>
<protein>
    <submittedName>
        <fullName evidence="2">Flavodoxin reductase</fullName>
    </submittedName>
</protein>
<dbReference type="Pfam" id="PF00175">
    <property type="entry name" value="NAD_binding_1"/>
    <property type="match status" value="1"/>
</dbReference>
<dbReference type="EMBL" id="SSNY01000010">
    <property type="protein sequence ID" value="THF55757.1"/>
    <property type="molecule type" value="Genomic_DNA"/>
</dbReference>
<dbReference type="Gene3D" id="3.40.50.80">
    <property type="entry name" value="Nucleotide-binding domain of ferredoxin-NADP reductase (FNR) module"/>
    <property type="match status" value="1"/>
</dbReference>
<name>A0ABY2Q3T6_9HYPH</name>
<dbReference type="SUPFAM" id="SSF52343">
    <property type="entry name" value="Ferredoxin reductase-like, C-terminal NADP-linked domain"/>
    <property type="match status" value="1"/>
</dbReference>
<dbReference type="PRINTS" id="PR00410">
    <property type="entry name" value="PHEHYDRXLASE"/>
</dbReference>
<reference evidence="2 3" key="1">
    <citation type="submission" date="2019-04" db="EMBL/GenBank/DDBJ databases">
        <title>Mesorhizobium composti sp. nov., isolated from compost.</title>
        <authorList>
            <person name="Lin S.-Y."/>
            <person name="Hameed A."/>
            <person name="Hsieh Y.-T."/>
            <person name="Young C.-C."/>
        </authorList>
    </citation>
    <scope>NUCLEOTIDE SEQUENCE [LARGE SCALE GENOMIC DNA]</scope>
    <source>
        <strain evidence="2 3">CC-YTH430</strain>
    </source>
</reference>
<dbReference type="Pfam" id="PF00970">
    <property type="entry name" value="FAD_binding_6"/>
    <property type="match status" value="1"/>
</dbReference>
<evidence type="ECO:0000313" key="2">
    <source>
        <dbReference type="EMBL" id="THF55757.1"/>
    </source>
</evidence>
<sequence length="221" mass="24645">MAHRVKILEAENVTHNVRRFRFERPDGYAFVPGQATEVSIDQDGWREEKRPFTFTGLSQWPDLEFTIKTYTDHDGVTNRLATLGPGDALLIDDPWGTIEYKGKGTFIAGGAGITPFIAILRDLADRKAVAGHRLIFTNRTEDDIILRDLWEKMPGLEHLFVVTRGDGKTFPAGPVDKAFLRDHAGDFGQHFYVCGPDKMVADINAALTELGAAATNLVFER</sequence>
<dbReference type="Proteomes" id="UP000306441">
    <property type="component" value="Unassembled WGS sequence"/>
</dbReference>
<organism evidence="2 3">
    <name type="scientific">Ollibium composti</name>
    <dbReference type="NCBI Taxonomy" id="2675109"/>
    <lineage>
        <taxon>Bacteria</taxon>
        <taxon>Pseudomonadati</taxon>
        <taxon>Pseudomonadota</taxon>
        <taxon>Alphaproteobacteria</taxon>
        <taxon>Hyphomicrobiales</taxon>
        <taxon>Phyllobacteriaceae</taxon>
        <taxon>Ollibium</taxon>
    </lineage>
</organism>
<dbReference type="InterPro" id="IPR017938">
    <property type="entry name" value="Riboflavin_synthase-like_b-brl"/>
</dbReference>